<dbReference type="GO" id="GO:0008270">
    <property type="term" value="F:zinc ion binding"/>
    <property type="evidence" value="ECO:0007669"/>
    <property type="project" value="InterPro"/>
</dbReference>
<dbReference type="Pfam" id="PF00172">
    <property type="entry name" value="Zn_clus"/>
    <property type="match status" value="1"/>
</dbReference>
<dbReference type="RefSeq" id="XP_046117887.1">
    <property type="nucleotide sequence ID" value="XM_046263520.1"/>
</dbReference>
<keyword evidence="1" id="KW-0539">Nucleus</keyword>
<dbReference type="CDD" id="cd00067">
    <property type="entry name" value="GAL4"/>
    <property type="match status" value="1"/>
</dbReference>
<sequence length="521" mass="59527">MPYRSHGCLRCRQRRVKCDEARPSCQRCVARQEVCVGYRDDSDLTFHDETTKVVQRYKHLDDSSLPQVAIPRRASVGHPISRSTFRVHNRSFPPEPGFSDSVKHHDQNDLDNQLALDFMDNFIIRPCDESSTPGFLEHLPSLFNEVNVKGRYALRWAVQAAAFANLSGRGGSGHFETKALESYGHSLVALERSLAKQGKQPDDYDLMTVVMLDIFESLFLPDETLRGSHAQGMAHILRLRGHHQFYEPRAWGLFRLAHHRLQKERLAKHFSPLPESQDWINALDDDASFSRLEKGALRISEVCVKARMLLQQLTSYTSSSEEVLQLVREMYCLDQEVSEWRRRPEWSFKTVSRSEISSEAEVSNHLPERVEIHRDIWMAYEWNYHRTARLILHQQLLQCLEKLASSSSTIESGHLDSQIACWMERSVSTIHTLADQVLATVPQSLGNVNSLGQYRRNRTAQSSHRAIGAYLLLWPIRVIGSETSRAAERQIRSAVVVLDGIREHTGMKSHLGTLSTNIANI</sequence>
<evidence type="ECO:0000256" key="1">
    <source>
        <dbReference type="ARBA" id="ARBA00023242"/>
    </source>
</evidence>
<evidence type="ECO:0000313" key="3">
    <source>
        <dbReference type="EMBL" id="KAG9253963.1"/>
    </source>
</evidence>
<evidence type="ECO:0000313" key="4">
    <source>
        <dbReference type="Proteomes" id="UP000887229"/>
    </source>
</evidence>
<dbReference type="Gene3D" id="4.10.240.10">
    <property type="entry name" value="Zn(2)-C6 fungal-type DNA-binding domain"/>
    <property type="match status" value="1"/>
</dbReference>
<dbReference type="PROSITE" id="PS50048">
    <property type="entry name" value="ZN2_CY6_FUNGAL_2"/>
    <property type="match status" value="1"/>
</dbReference>
<proteinExistence type="predicted"/>
<dbReference type="AlphaFoldDB" id="A0A9P8CNX7"/>
<keyword evidence="4" id="KW-1185">Reference proteome</keyword>
<organism evidence="3 4">
    <name type="scientific">Emericellopsis atlantica</name>
    <dbReference type="NCBI Taxonomy" id="2614577"/>
    <lineage>
        <taxon>Eukaryota</taxon>
        <taxon>Fungi</taxon>
        <taxon>Dikarya</taxon>
        <taxon>Ascomycota</taxon>
        <taxon>Pezizomycotina</taxon>
        <taxon>Sordariomycetes</taxon>
        <taxon>Hypocreomycetidae</taxon>
        <taxon>Hypocreales</taxon>
        <taxon>Bionectriaceae</taxon>
        <taxon>Emericellopsis</taxon>
    </lineage>
</organism>
<comment type="caution">
    <text evidence="3">The sequence shown here is derived from an EMBL/GenBank/DDBJ whole genome shotgun (WGS) entry which is preliminary data.</text>
</comment>
<reference evidence="3" key="1">
    <citation type="journal article" date="2021" name="IMA Fungus">
        <title>Genomic characterization of three marine fungi, including Emericellopsis atlantica sp. nov. with signatures of a generalist lifestyle and marine biomass degradation.</title>
        <authorList>
            <person name="Hagestad O.C."/>
            <person name="Hou L."/>
            <person name="Andersen J.H."/>
            <person name="Hansen E.H."/>
            <person name="Altermark B."/>
            <person name="Li C."/>
            <person name="Kuhnert E."/>
            <person name="Cox R.J."/>
            <person name="Crous P.W."/>
            <person name="Spatafora J.W."/>
            <person name="Lail K."/>
            <person name="Amirebrahimi M."/>
            <person name="Lipzen A."/>
            <person name="Pangilinan J."/>
            <person name="Andreopoulos W."/>
            <person name="Hayes R.D."/>
            <person name="Ng V."/>
            <person name="Grigoriev I.V."/>
            <person name="Jackson S.A."/>
            <person name="Sutton T.D.S."/>
            <person name="Dobson A.D.W."/>
            <person name="Rama T."/>
        </authorList>
    </citation>
    <scope>NUCLEOTIDE SEQUENCE</scope>
    <source>
        <strain evidence="3">TS7</strain>
    </source>
</reference>
<dbReference type="SMART" id="SM00066">
    <property type="entry name" value="GAL4"/>
    <property type="match status" value="1"/>
</dbReference>
<dbReference type="SUPFAM" id="SSF57701">
    <property type="entry name" value="Zn2/Cys6 DNA-binding domain"/>
    <property type="match status" value="1"/>
</dbReference>
<dbReference type="OrthoDB" id="2991872at2759"/>
<dbReference type="Proteomes" id="UP000887229">
    <property type="component" value="Unassembled WGS sequence"/>
</dbReference>
<gene>
    <name evidence="3" type="ORF">F5Z01DRAFT_655617</name>
</gene>
<dbReference type="GeneID" id="70294423"/>
<accession>A0A9P8CNX7</accession>
<dbReference type="InterPro" id="IPR036864">
    <property type="entry name" value="Zn2-C6_fun-type_DNA-bd_sf"/>
</dbReference>
<protein>
    <recommendedName>
        <fullName evidence="2">Zn(2)-C6 fungal-type domain-containing protein</fullName>
    </recommendedName>
</protein>
<evidence type="ECO:0000259" key="2">
    <source>
        <dbReference type="PROSITE" id="PS50048"/>
    </source>
</evidence>
<dbReference type="PANTHER" id="PTHR38791">
    <property type="entry name" value="ZN(II)2CYS6 TRANSCRIPTION FACTOR (EUROFUNG)-RELATED-RELATED"/>
    <property type="match status" value="1"/>
</dbReference>
<dbReference type="GO" id="GO:0000981">
    <property type="term" value="F:DNA-binding transcription factor activity, RNA polymerase II-specific"/>
    <property type="evidence" value="ECO:0007669"/>
    <property type="project" value="InterPro"/>
</dbReference>
<dbReference type="EMBL" id="MU251255">
    <property type="protein sequence ID" value="KAG9253963.1"/>
    <property type="molecule type" value="Genomic_DNA"/>
</dbReference>
<dbReference type="InterPro" id="IPR001138">
    <property type="entry name" value="Zn2Cys6_DnaBD"/>
</dbReference>
<dbReference type="PROSITE" id="PS00463">
    <property type="entry name" value="ZN2_CY6_FUNGAL_1"/>
    <property type="match status" value="1"/>
</dbReference>
<feature type="domain" description="Zn(2)-C6 fungal-type" evidence="2">
    <location>
        <begin position="7"/>
        <end position="36"/>
    </location>
</feature>
<name>A0A9P8CNX7_9HYPO</name>
<dbReference type="InterPro" id="IPR053175">
    <property type="entry name" value="DHMBA_Reg_Transcription_Factor"/>
</dbReference>